<dbReference type="Proteomes" id="UP000790787">
    <property type="component" value="Chromosome 7"/>
</dbReference>
<proteinExistence type="predicted"/>
<evidence type="ECO:0000313" key="1">
    <source>
        <dbReference type="Proteomes" id="UP000790787"/>
    </source>
</evidence>
<reference evidence="2" key="2">
    <citation type="submission" date="2025-08" db="UniProtKB">
        <authorList>
            <consortium name="RefSeq"/>
        </authorList>
    </citation>
    <scope>IDENTIFICATION</scope>
    <source>
        <tissue evidence="2">Leaf</tissue>
    </source>
</reference>
<organism evidence="1 2">
    <name type="scientific">Nicotiana tabacum</name>
    <name type="common">Common tobacco</name>
    <dbReference type="NCBI Taxonomy" id="4097"/>
    <lineage>
        <taxon>Eukaryota</taxon>
        <taxon>Viridiplantae</taxon>
        <taxon>Streptophyta</taxon>
        <taxon>Embryophyta</taxon>
        <taxon>Tracheophyta</taxon>
        <taxon>Spermatophyta</taxon>
        <taxon>Magnoliopsida</taxon>
        <taxon>eudicotyledons</taxon>
        <taxon>Gunneridae</taxon>
        <taxon>Pentapetalae</taxon>
        <taxon>asterids</taxon>
        <taxon>lamiids</taxon>
        <taxon>Solanales</taxon>
        <taxon>Solanaceae</taxon>
        <taxon>Nicotianoideae</taxon>
        <taxon>Nicotianeae</taxon>
        <taxon>Nicotiana</taxon>
    </lineage>
</organism>
<protein>
    <submittedName>
        <fullName evidence="2">Uncharacterized protein LOC142162026</fullName>
    </submittedName>
</protein>
<dbReference type="RefSeq" id="XP_075074427.1">
    <property type="nucleotide sequence ID" value="XM_075218326.1"/>
</dbReference>
<evidence type="ECO:0000313" key="2">
    <source>
        <dbReference type="RefSeq" id="XP_075074427.1"/>
    </source>
</evidence>
<sequence length="418" mass="48548">MINFPALSAITMRKSFEPLNKGSWCTSNVPPDKVLYTNDRLMGNPITYTEVQDFADCVTTLTLNELAWTGDCYTWSNKKYGAERIISMIDRAFGNYEWMMQWGHVITEFFNVWADHDSFISIIERVWNQSYTKGKMKNIWVKLKELRPLFRSLNTEHFRTISMKIEQARISLEEVQQKINATYNDSLIEEEKSLLQNLEKWSLIKERDKLIHPESIKQEVVEFYKSLMGSAAHFFPAINKVIMKNGPILSQQQKLALCVEVTDKEIYTELCAIDSDKTLVIDGYNACFFKKAWVIIKKNTIKDYRPIACCSILYKLISKVLAGRIQQIIASVISEAQASFISGRRIADNIILAHMLVKAYTRKNIFARCMIKIDLQKAYDSVEWSFLEQVLIEMGFLVRFVNWIMECITTVNYIVMVN</sequence>
<keyword evidence="1" id="KW-1185">Reference proteome</keyword>
<gene>
    <name evidence="2" type="primary">LOC142162026</name>
</gene>
<reference evidence="1" key="1">
    <citation type="journal article" date="2014" name="Nat. Commun.">
        <title>The tobacco genome sequence and its comparison with those of tomato and potato.</title>
        <authorList>
            <person name="Sierro N."/>
            <person name="Battey J.N."/>
            <person name="Ouadi S."/>
            <person name="Bakaher N."/>
            <person name="Bovet L."/>
            <person name="Willig A."/>
            <person name="Goepfert S."/>
            <person name="Peitsch M.C."/>
            <person name="Ivanov N.V."/>
        </authorList>
    </citation>
    <scope>NUCLEOTIDE SEQUENCE [LARGE SCALE GENOMIC DNA]</scope>
</reference>
<name>A0AC58RNW7_TOBAC</name>
<accession>A0AC58RNW7</accession>